<accession>A0ABQ7R2N1</accession>
<evidence type="ECO:0000256" key="2">
    <source>
        <dbReference type="ARBA" id="ARBA00023242"/>
    </source>
</evidence>
<protein>
    <recommendedName>
        <fullName evidence="7">Protein big brother</fullName>
    </recommendedName>
</protein>
<organism evidence="5 6">
    <name type="scientific">Plutella xylostella</name>
    <name type="common">Diamondback moth</name>
    <name type="synonym">Plutella maculipennis</name>
    <dbReference type="NCBI Taxonomy" id="51655"/>
    <lineage>
        <taxon>Eukaryota</taxon>
        <taxon>Metazoa</taxon>
        <taxon>Ecdysozoa</taxon>
        <taxon>Arthropoda</taxon>
        <taxon>Hexapoda</taxon>
        <taxon>Insecta</taxon>
        <taxon>Pterygota</taxon>
        <taxon>Neoptera</taxon>
        <taxon>Endopterygota</taxon>
        <taxon>Lepidoptera</taxon>
        <taxon>Glossata</taxon>
        <taxon>Ditrysia</taxon>
        <taxon>Yponomeutoidea</taxon>
        <taxon>Plutellidae</taxon>
        <taxon>Plutella</taxon>
    </lineage>
</organism>
<evidence type="ECO:0000256" key="1">
    <source>
        <dbReference type="ARBA" id="ARBA00004123"/>
    </source>
</evidence>
<sequence length="228" mass="26349">MHAMSDPAALSMLQFDSIGLYDPPKQRFIFKMPRVVPDQKGKFESDDLFKRLSRESEVRYTGYRDRPQEERMMRFATGCREGHTEIAFTATGTNLQLVFDHSPYNNRGCDFNKENGKVHIVSRFIMNGVCVRWRGWLNLEKLDGAGCLELDEERAASEDAALRDQIERYSQRLRDFEEKRMYREHGDDMRARCHPPRAPHPAPPHPHAHAHAAHPLHLKSHSQGALIS</sequence>
<keyword evidence="2" id="KW-0539">Nucleus</keyword>
<dbReference type="Gene3D" id="2.40.250.10">
    <property type="entry name" value="Core binding factor, beta subunit"/>
    <property type="match status" value="1"/>
</dbReference>
<gene>
    <name evidence="5" type="ORF">JYU34_002605</name>
</gene>
<dbReference type="PANTHER" id="PTHR10276:SF3">
    <property type="entry name" value="CORE-BINDING FACTOR SUBUNIT BETA"/>
    <property type="match status" value="1"/>
</dbReference>
<dbReference type="Pfam" id="PF02312">
    <property type="entry name" value="CBF_beta"/>
    <property type="match status" value="1"/>
</dbReference>
<comment type="similarity">
    <text evidence="3">Belongs to the CBF-beta family.</text>
</comment>
<feature type="compositionally biased region" description="Basic residues" evidence="4">
    <location>
        <begin position="206"/>
        <end position="220"/>
    </location>
</feature>
<reference evidence="5 6" key="1">
    <citation type="submission" date="2021-06" db="EMBL/GenBank/DDBJ databases">
        <title>A haploid diamondback moth (Plutella xylostella L.) genome assembly resolves 31 chromosomes and identifies a diamide resistance mutation.</title>
        <authorList>
            <person name="Ward C.M."/>
            <person name="Perry K.D."/>
            <person name="Baker G."/>
            <person name="Powis K."/>
            <person name="Heckel D.G."/>
            <person name="Baxter S.W."/>
        </authorList>
    </citation>
    <scope>NUCLEOTIDE SEQUENCE [LARGE SCALE GENOMIC DNA]</scope>
    <source>
        <strain evidence="5 6">LV</strain>
        <tissue evidence="5">Single pupa</tissue>
    </source>
</reference>
<evidence type="ECO:0000313" key="6">
    <source>
        <dbReference type="Proteomes" id="UP000823941"/>
    </source>
</evidence>
<dbReference type="InterPro" id="IPR036552">
    <property type="entry name" value="CBF_bsu_sf"/>
</dbReference>
<name>A0ABQ7R2N1_PLUXY</name>
<dbReference type="InterPro" id="IPR003417">
    <property type="entry name" value="CBF_beta"/>
</dbReference>
<evidence type="ECO:0008006" key="7">
    <source>
        <dbReference type="Google" id="ProtNLM"/>
    </source>
</evidence>
<proteinExistence type="inferred from homology"/>
<dbReference type="Proteomes" id="UP000823941">
    <property type="component" value="Chromosome 4"/>
</dbReference>
<evidence type="ECO:0000256" key="4">
    <source>
        <dbReference type="SAM" id="MobiDB-lite"/>
    </source>
</evidence>
<feature type="region of interest" description="Disordered" evidence="4">
    <location>
        <begin position="188"/>
        <end position="228"/>
    </location>
</feature>
<comment type="subcellular location">
    <subcellularLocation>
        <location evidence="1">Nucleus</location>
    </subcellularLocation>
</comment>
<dbReference type="PANTHER" id="PTHR10276">
    <property type="entry name" value="CORE-BINDING FACTOR, BETA SUBUNIT"/>
    <property type="match status" value="1"/>
</dbReference>
<evidence type="ECO:0000313" key="5">
    <source>
        <dbReference type="EMBL" id="KAG7311558.1"/>
    </source>
</evidence>
<keyword evidence="6" id="KW-1185">Reference proteome</keyword>
<dbReference type="EMBL" id="JAHIBW010000004">
    <property type="protein sequence ID" value="KAG7311558.1"/>
    <property type="molecule type" value="Genomic_DNA"/>
</dbReference>
<evidence type="ECO:0000256" key="3">
    <source>
        <dbReference type="ARBA" id="ARBA00025734"/>
    </source>
</evidence>
<comment type="caution">
    <text evidence="5">The sequence shown here is derived from an EMBL/GenBank/DDBJ whole genome shotgun (WGS) entry which is preliminary data.</text>
</comment>
<dbReference type="SUPFAM" id="SSF50723">
    <property type="entry name" value="Core binding factor beta, CBF"/>
    <property type="match status" value="1"/>
</dbReference>